<name>A0ABW8SKS9_9CLOT</name>
<dbReference type="EMBL" id="JBJHZX010000008">
    <property type="protein sequence ID" value="MFL0195420.1"/>
    <property type="molecule type" value="Genomic_DNA"/>
</dbReference>
<feature type="signal peptide" evidence="3">
    <location>
        <begin position="1"/>
        <end position="27"/>
    </location>
</feature>
<dbReference type="PANTHER" id="PTHR43343:SF3">
    <property type="entry name" value="PROTEASE DO-LIKE 8, CHLOROPLASTIC"/>
    <property type="match status" value="1"/>
</dbReference>
<dbReference type="InterPro" id="IPR001940">
    <property type="entry name" value="Peptidase_S1C"/>
</dbReference>
<evidence type="ECO:0000256" key="2">
    <source>
        <dbReference type="ARBA" id="ARBA00022801"/>
    </source>
</evidence>
<gene>
    <name evidence="4" type="ORF">ACJDU8_07555</name>
</gene>
<dbReference type="RefSeq" id="WP_406791535.1">
    <property type="nucleotide sequence ID" value="NZ_JBJHZX010000008.1"/>
</dbReference>
<accession>A0ABW8SKS9</accession>
<keyword evidence="1 4" id="KW-0645">Protease</keyword>
<evidence type="ECO:0000313" key="5">
    <source>
        <dbReference type="Proteomes" id="UP001623660"/>
    </source>
</evidence>
<evidence type="ECO:0000256" key="1">
    <source>
        <dbReference type="ARBA" id="ARBA00022670"/>
    </source>
</evidence>
<dbReference type="Gene3D" id="2.40.10.120">
    <property type="match status" value="1"/>
</dbReference>
<protein>
    <submittedName>
        <fullName evidence="4">S1C family serine protease</fullName>
        <ecNumber evidence="4">3.4.21.-</ecNumber>
    </submittedName>
</protein>
<evidence type="ECO:0000256" key="3">
    <source>
        <dbReference type="SAM" id="SignalP"/>
    </source>
</evidence>
<sequence length="345" mass="37019">MFNKKKFLIPVITIFTSFLFNPMNVYASAYDGTINSSYQSSLTDIVDKNINAIALVEVKDANNTLTATASGCIITPSGELITNYHVIDSAYYIDVIMEDGTKYDVKGVLGYSKSNDLAILQLNNANNLPTIPLGYSSSLKIGQEIITIGSPDGLENTVSTGIISGLNRNNGRDGTDIQISAPTAFGSSGGALIDMSGQLIGITYSAVTGSGDLNFAIPINDVKPLLNVTKLTALSELGGSSTSNSDTTTTPTVACFPQLSDVPMPDEITYAYSSSNGKTISYYYKTKIPDDVFSSYISLLYNNGWNFIKYDINQKGNFVFYCSNGSHEISIELGQSESIISGEIH</sequence>
<organism evidence="4 5">
    <name type="scientific">Candidatus Clostridium eludens</name>
    <dbReference type="NCBI Taxonomy" id="3381663"/>
    <lineage>
        <taxon>Bacteria</taxon>
        <taxon>Bacillati</taxon>
        <taxon>Bacillota</taxon>
        <taxon>Clostridia</taxon>
        <taxon>Eubacteriales</taxon>
        <taxon>Clostridiaceae</taxon>
        <taxon>Clostridium</taxon>
    </lineage>
</organism>
<dbReference type="InterPro" id="IPR051201">
    <property type="entry name" value="Chloro_Bact_Ser_Proteases"/>
</dbReference>
<dbReference type="PRINTS" id="PR00834">
    <property type="entry name" value="PROTEASES2C"/>
</dbReference>
<feature type="chain" id="PRO_5047032086" evidence="3">
    <location>
        <begin position="28"/>
        <end position="345"/>
    </location>
</feature>
<dbReference type="GO" id="GO:0008233">
    <property type="term" value="F:peptidase activity"/>
    <property type="evidence" value="ECO:0007669"/>
    <property type="project" value="UniProtKB-KW"/>
</dbReference>
<dbReference type="EC" id="3.4.21.-" evidence="4"/>
<dbReference type="PANTHER" id="PTHR43343">
    <property type="entry name" value="PEPTIDASE S12"/>
    <property type="match status" value="1"/>
</dbReference>
<keyword evidence="3" id="KW-0732">Signal</keyword>
<dbReference type="GO" id="GO:0006508">
    <property type="term" value="P:proteolysis"/>
    <property type="evidence" value="ECO:0007669"/>
    <property type="project" value="UniProtKB-KW"/>
</dbReference>
<dbReference type="SUPFAM" id="SSF50494">
    <property type="entry name" value="Trypsin-like serine proteases"/>
    <property type="match status" value="1"/>
</dbReference>
<comment type="caution">
    <text evidence="4">The sequence shown here is derived from an EMBL/GenBank/DDBJ whole genome shotgun (WGS) entry which is preliminary data.</text>
</comment>
<dbReference type="Proteomes" id="UP001623660">
    <property type="component" value="Unassembled WGS sequence"/>
</dbReference>
<keyword evidence="5" id="KW-1185">Reference proteome</keyword>
<proteinExistence type="predicted"/>
<keyword evidence="2 4" id="KW-0378">Hydrolase</keyword>
<reference evidence="4 5" key="1">
    <citation type="submission" date="2024-11" db="EMBL/GenBank/DDBJ databases">
        <authorList>
            <person name="Heng Y.C."/>
            <person name="Lim A.C.H."/>
            <person name="Lee J.K.Y."/>
            <person name="Kittelmann S."/>
        </authorList>
    </citation>
    <scope>NUCLEOTIDE SEQUENCE [LARGE SCALE GENOMIC DNA]</scope>
    <source>
        <strain evidence="4 5">WILCCON 0269</strain>
    </source>
</reference>
<dbReference type="Pfam" id="PF13365">
    <property type="entry name" value="Trypsin_2"/>
    <property type="match status" value="1"/>
</dbReference>
<dbReference type="InterPro" id="IPR009003">
    <property type="entry name" value="Peptidase_S1_PA"/>
</dbReference>
<evidence type="ECO:0000313" key="4">
    <source>
        <dbReference type="EMBL" id="MFL0195420.1"/>
    </source>
</evidence>